<dbReference type="GO" id="GO:0005886">
    <property type="term" value="C:plasma membrane"/>
    <property type="evidence" value="ECO:0007669"/>
    <property type="project" value="TreeGrafter"/>
</dbReference>
<keyword evidence="4 7" id="KW-1133">Transmembrane helix</keyword>
<dbReference type="GO" id="GO:0015137">
    <property type="term" value="F:citrate transmembrane transporter activity"/>
    <property type="evidence" value="ECO:0007669"/>
    <property type="project" value="UniProtKB-ARBA"/>
</dbReference>
<keyword evidence="6" id="KW-0325">Glycoprotein</keyword>
<reference evidence="9 10" key="1">
    <citation type="submission" date="2016-07" db="EMBL/GenBank/DDBJ databases">
        <title>Pervasive Adenine N6-methylation of Active Genes in Fungi.</title>
        <authorList>
            <consortium name="DOE Joint Genome Institute"/>
            <person name="Mondo S.J."/>
            <person name="Dannebaum R.O."/>
            <person name="Kuo R.C."/>
            <person name="Labutti K."/>
            <person name="Haridas S."/>
            <person name="Kuo A."/>
            <person name="Salamov A."/>
            <person name="Ahrendt S.R."/>
            <person name="Lipzen A."/>
            <person name="Sullivan W."/>
            <person name="Andreopoulos W.B."/>
            <person name="Clum A."/>
            <person name="Lindquist E."/>
            <person name="Daum C."/>
            <person name="Ramamoorthy G.K."/>
            <person name="Gryganskyi A."/>
            <person name="Culley D."/>
            <person name="Magnuson J.K."/>
            <person name="James T.Y."/>
            <person name="O'Malley M.A."/>
            <person name="Stajich J.E."/>
            <person name="Spatafora J.W."/>
            <person name="Visel A."/>
            <person name="Grigoriev I.V."/>
        </authorList>
    </citation>
    <scope>NUCLEOTIDE SEQUENCE [LARGE SCALE GENOMIC DNA]</scope>
    <source>
        <strain evidence="9 10">NRRL 2496</strain>
    </source>
</reference>
<dbReference type="Pfam" id="PF07690">
    <property type="entry name" value="MFS_1"/>
    <property type="match status" value="1"/>
</dbReference>
<evidence type="ECO:0000256" key="6">
    <source>
        <dbReference type="ARBA" id="ARBA00023180"/>
    </source>
</evidence>
<evidence type="ECO:0000256" key="7">
    <source>
        <dbReference type="SAM" id="Phobius"/>
    </source>
</evidence>
<dbReference type="PRINTS" id="PR01035">
    <property type="entry name" value="TCRTETA"/>
</dbReference>
<accession>A0A1X2H3B5</accession>
<feature type="transmembrane region" description="Helical" evidence="7">
    <location>
        <begin position="61"/>
        <end position="86"/>
    </location>
</feature>
<evidence type="ECO:0000256" key="5">
    <source>
        <dbReference type="ARBA" id="ARBA00023136"/>
    </source>
</evidence>
<comment type="subcellular location">
    <subcellularLocation>
        <location evidence="1">Membrane</location>
        <topology evidence="1">Multi-pass membrane protein</topology>
    </subcellularLocation>
</comment>
<gene>
    <name evidence="9" type="ORF">BCR43DRAFT_479500</name>
</gene>
<keyword evidence="5 7" id="KW-0472">Membrane</keyword>
<name>A0A1X2H3B5_SYNRA</name>
<evidence type="ECO:0000256" key="2">
    <source>
        <dbReference type="ARBA" id="ARBA00022448"/>
    </source>
</evidence>
<protein>
    <submittedName>
        <fullName evidence="9">Major facilitator superfamily domain-containing protein</fullName>
    </submittedName>
</protein>
<comment type="caution">
    <text evidence="9">The sequence shown here is derived from an EMBL/GenBank/DDBJ whole genome shotgun (WGS) entry which is preliminary data.</text>
</comment>
<feature type="transmembrane region" description="Helical" evidence="7">
    <location>
        <begin position="396"/>
        <end position="417"/>
    </location>
</feature>
<feature type="transmembrane region" description="Helical" evidence="7">
    <location>
        <begin position="217"/>
        <end position="236"/>
    </location>
</feature>
<keyword evidence="2" id="KW-0813">Transport</keyword>
<evidence type="ECO:0000259" key="8">
    <source>
        <dbReference type="PROSITE" id="PS50850"/>
    </source>
</evidence>
<organism evidence="9 10">
    <name type="scientific">Syncephalastrum racemosum</name>
    <name type="common">Filamentous fungus</name>
    <dbReference type="NCBI Taxonomy" id="13706"/>
    <lineage>
        <taxon>Eukaryota</taxon>
        <taxon>Fungi</taxon>
        <taxon>Fungi incertae sedis</taxon>
        <taxon>Mucoromycota</taxon>
        <taxon>Mucoromycotina</taxon>
        <taxon>Mucoromycetes</taxon>
        <taxon>Mucorales</taxon>
        <taxon>Syncephalastraceae</taxon>
        <taxon>Syncephalastrum</taxon>
    </lineage>
</organism>
<sequence>MSQSADEEVRDLKETTVHYAHQEDGWQEPEDVIIPHQGGAISDGGNSIDGPYCIFPKWMKISIVAMAASASFLTTLSIFIYFPALNAIRKDLNITNELVNLTVTVYLIFQGISPILWGSLSDQWGRRPVYISTIAIFGGSCVGMALAPTYQVFLILRMLQGFGGSSMSAIGAGIVGDITTPDERGSYVAIISVGQTLGIAIGPGIGGIIAEKLSWRWIFWFLTIYGLAVLLVILFFQPETLRSLVGNGAQKYANPTPTQWLRRRFQVKQGEKTVPSAGRERYSRLPNVLQPVLFLFHKDVAVSMACFGFYSGVYQALLTVTPSLLNEIYRLDELHIGLCFLAQGFGSALNSVIGGRVLDRDFRIMAERTSLPPEKTKRGNLSVDFPIHKARLRTSWLYGALLQIVVLTYGWCLYAHVNLAVLIVLLVICGFCIIGVFNVFQVLMVDLFPSKGASSTATNNLVRSTFGAVATVLVEPAIKGIGVEWTFTAFACILVASNVLLLVLVRFGPGWRMKRMQGQQNPN</sequence>
<feature type="transmembrane region" description="Helical" evidence="7">
    <location>
        <begin position="485"/>
        <end position="507"/>
    </location>
</feature>
<dbReference type="InParanoid" id="A0A1X2H3B5"/>
<proteinExistence type="predicted"/>
<keyword evidence="3 7" id="KW-0812">Transmembrane</keyword>
<dbReference type="STRING" id="13706.A0A1X2H3B5"/>
<dbReference type="InterPro" id="IPR036259">
    <property type="entry name" value="MFS_trans_sf"/>
</dbReference>
<evidence type="ECO:0000256" key="3">
    <source>
        <dbReference type="ARBA" id="ARBA00022692"/>
    </source>
</evidence>
<dbReference type="GO" id="GO:0140115">
    <property type="term" value="P:export across plasma membrane"/>
    <property type="evidence" value="ECO:0007669"/>
    <property type="project" value="UniProtKB-ARBA"/>
</dbReference>
<keyword evidence="10" id="KW-1185">Reference proteome</keyword>
<feature type="transmembrane region" description="Helical" evidence="7">
    <location>
        <begin position="129"/>
        <end position="147"/>
    </location>
</feature>
<feature type="domain" description="Major facilitator superfamily (MFS) profile" evidence="8">
    <location>
        <begin position="63"/>
        <end position="509"/>
    </location>
</feature>
<dbReference type="Gene3D" id="1.20.1250.20">
    <property type="entry name" value="MFS general substrate transporter like domains"/>
    <property type="match status" value="1"/>
</dbReference>
<feature type="transmembrane region" description="Helical" evidence="7">
    <location>
        <begin position="187"/>
        <end position="210"/>
    </location>
</feature>
<dbReference type="SUPFAM" id="SSF103473">
    <property type="entry name" value="MFS general substrate transporter"/>
    <property type="match status" value="1"/>
</dbReference>
<feature type="transmembrane region" description="Helical" evidence="7">
    <location>
        <begin position="423"/>
        <end position="448"/>
    </location>
</feature>
<dbReference type="Proteomes" id="UP000242180">
    <property type="component" value="Unassembled WGS sequence"/>
</dbReference>
<dbReference type="FunFam" id="1.20.1720.10:FF:000009">
    <property type="entry name" value="MFS multidrug transporter"/>
    <property type="match status" value="1"/>
</dbReference>
<evidence type="ECO:0000313" key="10">
    <source>
        <dbReference type="Proteomes" id="UP000242180"/>
    </source>
</evidence>
<feature type="transmembrane region" description="Helical" evidence="7">
    <location>
        <begin position="98"/>
        <end position="117"/>
    </location>
</feature>
<dbReference type="PANTHER" id="PTHR23502:SF51">
    <property type="entry name" value="QUINIDINE RESISTANCE PROTEIN 1-RELATED"/>
    <property type="match status" value="1"/>
</dbReference>
<dbReference type="EMBL" id="MCGN01000010">
    <property type="protein sequence ID" value="ORY92285.1"/>
    <property type="molecule type" value="Genomic_DNA"/>
</dbReference>
<evidence type="ECO:0000256" key="4">
    <source>
        <dbReference type="ARBA" id="ARBA00022989"/>
    </source>
</evidence>
<dbReference type="OMA" id="CICASMV"/>
<dbReference type="InterPro" id="IPR011701">
    <property type="entry name" value="MFS"/>
</dbReference>
<dbReference type="AlphaFoldDB" id="A0A1X2H3B5"/>
<evidence type="ECO:0000313" key="9">
    <source>
        <dbReference type="EMBL" id="ORY92285.1"/>
    </source>
</evidence>
<dbReference type="PROSITE" id="PS50850">
    <property type="entry name" value="MFS"/>
    <property type="match status" value="1"/>
</dbReference>
<dbReference type="InterPro" id="IPR001958">
    <property type="entry name" value="Tet-R_TetA/multi-R_MdtG-like"/>
</dbReference>
<dbReference type="FunFam" id="1.20.1250.20:FF:000172">
    <property type="entry name" value="MFS multidrug resistance transporter"/>
    <property type="match status" value="1"/>
</dbReference>
<dbReference type="OrthoDB" id="440553at2759"/>
<dbReference type="InterPro" id="IPR020846">
    <property type="entry name" value="MFS_dom"/>
</dbReference>
<dbReference type="PANTHER" id="PTHR23502">
    <property type="entry name" value="MAJOR FACILITATOR SUPERFAMILY"/>
    <property type="match status" value="1"/>
</dbReference>
<evidence type="ECO:0000256" key="1">
    <source>
        <dbReference type="ARBA" id="ARBA00004141"/>
    </source>
</evidence>